<dbReference type="RefSeq" id="WP_069154437.1">
    <property type="nucleotide sequence ID" value="NZ_MCGH01000003.1"/>
</dbReference>
<reference evidence="1 2" key="1">
    <citation type="submission" date="2016-07" db="EMBL/GenBank/DDBJ databases">
        <title>Characterization of isolates of Eisenbergiella tayi derived from blood cultures, using whole genome sequencing.</title>
        <authorList>
            <person name="Burdz T."/>
            <person name="Wiebe D."/>
            <person name="Huynh C."/>
            <person name="Bernard K."/>
        </authorList>
    </citation>
    <scope>NUCLEOTIDE SEQUENCE [LARGE SCALE GENOMIC DNA]</scope>
    <source>
        <strain evidence="1 2">NML 110608</strain>
    </source>
</reference>
<dbReference type="Gene3D" id="3.20.20.210">
    <property type="match status" value="1"/>
</dbReference>
<evidence type="ECO:0000313" key="2">
    <source>
        <dbReference type="Proteomes" id="UP000094067"/>
    </source>
</evidence>
<name>A0A1E3A670_9FIRM</name>
<evidence type="ECO:0000313" key="1">
    <source>
        <dbReference type="EMBL" id="ODM04218.1"/>
    </source>
</evidence>
<organism evidence="1 2">
    <name type="scientific">Eisenbergiella tayi</name>
    <dbReference type="NCBI Taxonomy" id="1432052"/>
    <lineage>
        <taxon>Bacteria</taxon>
        <taxon>Bacillati</taxon>
        <taxon>Bacillota</taxon>
        <taxon>Clostridia</taxon>
        <taxon>Lachnospirales</taxon>
        <taxon>Lachnospiraceae</taxon>
        <taxon>Eisenbergiella</taxon>
    </lineage>
</organism>
<gene>
    <name evidence="1" type="ORF">BEI61_05022</name>
</gene>
<dbReference type="PATRIC" id="fig|1432052.4.peg.5584"/>
<evidence type="ECO:0008006" key="3">
    <source>
        <dbReference type="Google" id="ProtNLM"/>
    </source>
</evidence>
<dbReference type="AlphaFoldDB" id="A0A1E3A670"/>
<dbReference type="Proteomes" id="UP000094067">
    <property type="component" value="Unassembled WGS sequence"/>
</dbReference>
<dbReference type="InterPro" id="IPR038071">
    <property type="entry name" value="UROD/MetE-like_sf"/>
</dbReference>
<accession>A0A1E3A670</accession>
<dbReference type="EMBL" id="MCGH01000003">
    <property type="protein sequence ID" value="ODM04218.1"/>
    <property type="molecule type" value="Genomic_DNA"/>
</dbReference>
<proteinExistence type="predicted"/>
<sequence length="422" mass="49212">MEYLISDKDKQILRKTAKKQLELANMDSNKARIQEWYRHNALQGEKPMIHLEMGTFSQEIIPPLLKCEGAFAKQVETALYSNFLNQELFDDDRVTPDYFPMEYDTFFELFGIQIHVDHTQDASGKESLGHHFESIIEDLEEDYEKLKPSRYGVNLETTEQKKAAVEEAIGDILPVKMQMSCLYSVPTQMLVHFMSMENMMFAMYDYPDLFKEMMGRIADDTLAYYKMLEEKRLILPTTTFEGVGQGTWSFTTELPGWDEWEKRPFTTKDVWGFMDSQETVGISPDMYEEFIFPCYEKIASSYGLLSYGCCEPVDPIWDKCLSRLTNLRKVSISPWCNEEFMGERLRGSKVIYHRKPSPNFLGVDPVLDEDAFRAHIRKSLTAARGCKMEITQRDVYTIHNNIPKARRYVALIREEIENNWKG</sequence>
<comment type="caution">
    <text evidence="1">The sequence shown here is derived from an EMBL/GenBank/DDBJ whole genome shotgun (WGS) entry which is preliminary data.</text>
</comment>
<protein>
    <recommendedName>
        <fullName evidence="3">Uroporphyrinogen decarboxylase (URO-D) domain-containing protein</fullName>
    </recommendedName>
</protein>